<protein>
    <submittedName>
        <fullName evidence="3">SRPBCC domain-containing protein</fullName>
    </submittedName>
</protein>
<gene>
    <name evidence="3" type="ORF">FLX08_29285</name>
</gene>
<comment type="similarity">
    <text evidence="1">Belongs to the AHA1 family.</text>
</comment>
<dbReference type="EMBL" id="VIRM01000045">
    <property type="protein sequence ID" value="TQS17505.1"/>
    <property type="molecule type" value="Genomic_DNA"/>
</dbReference>
<evidence type="ECO:0000313" key="4">
    <source>
        <dbReference type="Proteomes" id="UP000316541"/>
    </source>
</evidence>
<dbReference type="CDD" id="cd07814">
    <property type="entry name" value="SRPBCC_CalC_Aha1-like"/>
    <property type="match status" value="1"/>
</dbReference>
<name>A0A544YL49_9ACTN</name>
<organism evidence="3 4">
    <name type="scientific">Microbispora hainanensis</name>
    <dbReference type="NCBI Taxonomy" id="568844"/>
    <lineage>
        <taxon>Bacteria</taxon>
        <taxon>Bacillati</taxon>
        <taxon>Actinomycetota</taxon>
        <taxon>Actinomycetes</taxon>
        <taxon>Streptosporangiales</taxon>
        <taxon>Streptosporangiaceae</taxon>
        <taxon>Microbispora</taxon>
    </lineage>
</organism>
<evidence type="ECO:0000256" key="1">
    <source>
        <dbReference type="ARBA" id="ARBA00006817"/>
    </source>
</evidence>
<dbReference type="InterPro" id="IPR013538">
    <property type="entry name" value="ASHA1/2-like_C"/>
</dbReference>
<dbReference type="SUPFAM" id="SSF55961">
    <property type="entry name" value="Bet v1-like"/>
    <property type="match status" value="2"/>
</dbReference>
<feature type="domain" description="Activator of Hsp90 ATPase homologue 1/2-like C-terminal" evidence="2">
    <location>
        <begin position="156"/>
        <end position="266"/>
    </location>
</feature>
<reference evidence="3 4" key="1">
    <citation type="submission" date="2019-07" db="EMBL/GenBank/DDBJ databases">
        <title>Microbispora hainanensis DSM 45428.</title>
        <authorList>
            <person name="Thawai C."/>
        </authorList>
    </citation>
    <scope>NUCLEOTIDE SEQUENCE [LARGE SCALE GENOMIC DNA]</scope>
    <source>
        <strain evidence="3 4">DSM 45428</strain>
    </source>
</reference>
<evidence type="ECO:0000259" key="2">
    <source>
        <dbReference type="Pfam" id="PF08327"/>
    </source>
</evidence>
<dbReference type="Gene3D" id="3.30.530.20">
    <property type="match status" value="2"/>
</dbReference>
<dbReference type="AlphaFoldDB" id="A0A544YL49"/>
<comment type="caution">
    <text evidence="3">The sequence shown here is derived from an EMBL/GenBank/DDBJ whole genome shotgun (WGS) entry which is preliminary data.</text>
</comment>
<dbReference type="Pfam" id="PF08327">
    <property type="entry name" value="AHSA1"/>
    <property type="match status" value="2"/>
</dbReference>
<accession>A0A544YL49</accession>
<feature type="domain" description="Activator of Hsp90 ATPase homologue 1/2-like C-terminal" evidence="2">
    <location>
        <begin position="13"/>
        <end position="134"/>
    </location>
</feature>
<dbReference type="Proteomes" id="UP000316541">
    <property type="component" value="Unassembled WGS sequence"/>
</dbReference>
<dbReference type="InterPro" id="IPR023393">
    <property type="entry name" value="START-like_dom_sf"/>
</dbReference>
<dbReference type="RefSeq" id="WP_142623491.1">
    <property type="nucleotide sequence ID" value="NZ_VIRM01000045.1"/>
</dbReference>
<sequence>MTEPMIVRVRLAAPVKEVRHALTDAAAMRVWLAEHAESDLPGRYAFWGRRAPEGDAPHQRPLHADDHTLRFAWLLDGVETTTEITLTEETPDTTVLTLSQTHFDFQDVITGASIRGVLQTFWSMALSNLADYLEGREIGPQPDFTSADFRGETVIDAPVEQVFDSLIDSDKASDWFGFPVGIEPHVGGRFAMGGLDADPSPAKIIDLVPGKTMATDWGPAGVVTWELEDSGGKTRLTFVQSGFDTAKPPYAAWTGWLSGIAALRRYHEKPGSHRFWLPAEPAA</sequence>
<proteinExistence type="inferred from homology"/>
<evidence type="ECO:0000313" key="3">
    <source>
        <dbReference type="EMBL" id="TQS17505.1"/>
    </source>
</evidence>